<keyword evidence="2" id="KW-0732">Signal</keyword>
<feature type="signal peptide" evidence="2">
    <location>
        <begin position="1"/>
        <end position="17"/>
    </location>
</feature>
<dbReference type="PANTHER" id="PTHR11102:SF160">
    <property type="entry name" value="ERAD-ASSOCIATED E3 UBIQUITIN-PROTEIN LIGASE COMPONENT HRD3"/>
    <property type="match status" value="1"/>
</dbReference>
<dbReference type="EMBL" id="ABID01000004">
    <property type="protein sequence ID" value="EDQ04282.1"/>
    <property type="molecule type" value="Genomic_DNA"/>
</dbReference>
<organism evidence="4 5">
    <name type="scientific">Sulfitobacter indolifex HEL-45</name>
    <dbReference type="NCBI Taxonomy" id="391624"/>
    <lineage>
        <taxon>Bacteria</taxon>
        <taxon>Pseudomonadati</taxon>
        <taxon>Pseudomonadota</taxon>
        <taxon>Alphaproteobacteria</taxon>
        <taxon>Rhodobacterales</taxon>
        <taxon>Roseobacteraceae</taxon>
        <taxon>Sulfitobacter</taxon>
    </lineage>
</organism>
<evidence type="ECO:0000256" key="2">
    <source>
        <dbReference type="SAM" id="SignalP"/>
    </source>
</evidence>
<reference evidence="4 5" key="1">
    <citation type="submission" date="2007-11" db="EMBL/GenBank/DDBJ databases">
        <authorList>
            <person name="Wagner-Dobler I."/>
            <person name="Ferriera S."/>
            <person name="Johnson J."/>
            <person name="Kravitz S."/>
            <person name="Beeson K."/>
            <person name="Sutton G."/>
            <person name="Rogers Y.-H."/>
            <person name="Friedman R."/>
            <person name="Frazier M."/>
            <person name="Venter J.C."/>
        </authorList>
    </citation>
    <scope>NUCLEOTIDE SEQUENCE [LARGE SCALE GENOMIC DNA]</scope>
    <source>
        <strain evidence="4 5">HEL-45</strain>
    </source>
</reference>
<dbReference type="InterPro" id="IPR011990">
    <property type="entry name" value="TPR-like_helical_dom_sf"/>
</dbReference>
<sequence length="543" mass="57351">MRLTTILLMLILPIAAAAQDRVAMVIGMSDYEGAAASDGPREDAEALTDALSAQGFDVTTLIDAESDALKQSLSDFAFQAETADIALIYYAGQRIASGGQSLLVPADAPLAPASALRKEGVALPVLLRAAGKAREIRLVVLDNCHAAPLQMTGPLPPPEPRQGTLVITSGEVGACDDSGESPSIFAATLADALAEPEVEIGAMLDGFRTALRSRSGGTLSARRFGRLNPTPTFIGGYDAVKGAENPRLKWSDLDDTQSERLIELAGKGDTRSQLGLAAMLSDPDSPRYDPETAAQNLQRAVATGSPEARFQLAQLYEQGRGVAQDQPRALALYQAAAARGHAGALNDLGFIHLQGELGQEPDPEAALDYFRRAADRRHPAAMFNFAAMIDDGKVPGRGAADAALYLYRALRAGDGTLLGLMQDEPQLFNSDTRKALQRKLSDFGFYDGAIDGLYGAGTQAAIRAAFGLEALEMQGEATENKTETELTDPVGEAPTPAVSSPEDTPAKERSTQAAEALKVNAKPEPGADDDVTPVLRPKQAERE</sequence>
<dbReference type="Gene3D" id="1.25.40.10">
    <property type="entry name" value="Tetratricopeptide repeat domain"/>
    <property type="match status" value="1"/>
</dbReference>
<dbReference type="SUPFAM" id="SSF52129">
    <property type="entry name" value="Caspase-like"/>
    <property type="match status" value="1"/>
</dbReference>
<feature type="chain" id="PRO_5045510328" evidence="2">
    <location>
        <begin position="18"/>
        <end position="543"/>
    </location>
</feature>
<gene>
    <name evidence="4" type="ORF">OIHEL45_15174</name>
</gene>
<dbReference type="Proteomes" id="UP000003257">
    <property type="component" value="Unassembled WGS sequence"/>
</dbReference>
<dbReference type="InterPro" id="IPR006597">
    <property type="entry name" value="Sel1-like"/>
</dbReference>
<dbReference type="PANTHER" id="PTHR11102">
    <property type="entry name" value="SEL-1-LIKE PROTEIN"/>
    <property type="match status" value="1"/>
</dbReference>
<dbReference type="InterPro" id="IPR029030">
    <property type="entry name" value="Caspase-like_dom_sf"/>
</dbReference>
<dbReference type="RefSeq" id="WP_007120046.1">
    <property type="nucleotide sequence ID" value="NZ_ABID01000004.1"/>
</dbReference>
<evidence type="ECO:0000313" key="5">
    <source>
        <dbReference type="Proteomes" id="UP000003257"/>
    </source>
</evidence>
<protein>
    <submittedName>
        <fullName evidence="4">Peptidase C14, caspase catalytic subunit p20</fullName>
    </submittedName>
</protein>
<evidence type="ECO:0000256" key="1">
    <source>
        <dbReference type="SAM" id="MobiDB-lite"/>
    </source>
</evidence>
<dbReference type="Pfam" id="PF08238">
    <property type="entry name" value="Sel1"/>
    <property type="match status" value="2"/>
</dbReference>
<proteinExistence type="predicted"/>
<dbReference type="SUPFAM" id="SSF81901">
    <property type="entry name" value="HCP-like"/>
    <property type="match status" value="1"/>
</dbReference>
<dbReference type="InterPro" id="IPR036365">
    <property type="entry name" value="PGBD-like_sf"/>
</dbReference>
<feature type="domain" description="Caspase family p20" evidence="3">
    <location>
        <begin position="19"/>
        <end position="77"/>
    </location>
</feature>
<dbReference type="InterPro" id="IPR050767">
    <property type="entry name" value="Sel1_AlgK"/>
</dbReference>
<keyword evidence="5" id="KW-1185">Reference proteome</keyword>
<dbReference type="InterPro" id="IPR001309">
    <property type="entry name" value="Pept_C14_p20"/>
</dbReference>
<dbReference type="PROSITE" id="PS50208">
    <property type="entry name" value="CASPASE_P20"/>
    <property type="match status" value="1"/>
</dbReference>
<dbReference type="Pfam" id="PF01471">
    <property type="entry name" value="PG_binding_1"/>
    <property type="match status" value="1"/>
</dbReference>
<comment type="caution">
    <text evidence="4">The sequence shown here is derived from an EMBL/GenBank/DDBJ whole genome shotgun (WGS) entry which is preliminary data.</text>
</comment>
<name>A0ABP2D7W3_9RHOB</name>
<feature type="region of interest" description="Disordered" evidence="1">
    <location>
        <begin position="476"/>
        <end position="543"/>
    </location>
</feature>
<evidence type="ECO:0000313" key="4">
    <source>
        <dbReference type="EMBL" id="EDQ04282.1"/>
    </source>
</evidence>
<evidence type="ECO:0000259" key="3">
    <source>
        <dbReference type="PROSITE" id="PS50208"/>
    </source>
</evidence>
<accession>A0ABP2D7W3</accession>
<dbReference type="InterPro" id="IPR011600">
    <property type="entry name" value="Pept_C14_caspase"/>
</dbReference>
<dbReference type="SUPFAM" id="SSF47090">
    <property type="entry name" value="PGBD-like"/>
    <property type="match status" value="1"/>
</dbReference>
<dbReference type="Pfam" id="PF00656">
    <property type="entry name" value="Peptidase_C14"/>
    <property type="match status" value="1"/>
</dbReference>
<dbReference type="Gene3D" id="3.40.50.1460">
    <property type="match status" value="1"/>
</dbReference>
<dbReference type="InterPro" id="IPR002477">
    <property type="entry name" value="Peptidoglycan-bd-like"/>
</dbReference>
<dbReference type="SMART" id="SM00671">
    <property type="entry name" value="SEL1"/>
    <property type="match status" value="4"/>
</dbReference>